<accession>A0A1Y6EQC4</accession>
<dbReference type="Pfam" id="PF13175">
    <property type="entry name" value="AAA_15"/>
    <property type="match status" value="1"/>
</dbReference>
<dbReference type="GO" id="GO:0005524">
    <property type="term" value="F:ATP binding"/>
    <property type="evidence" value="ECO:0007669"/>
    <property type="project" value="InterPro"/>
</dbReference>
<dbReference type="RefSeq" id="WP_086456299.1">
    <property type="nucleotide sequence ID" value="NZ_FXWL01000001.1"/>
</dbReference>
<protein>
    <submittedName>
        <fullName evidence="2">AAA ATPase domain-containing protein</fullName>
    </submittedName>
</protein>
<dbReference type="Gene3D" id="3.40.50.300">
    <property type="entry name" value="P-loop containing nucleotide triphosphate hydrolases"/>
    <property type="match status" value="1"/>
</dbReference>
<evidence type="ECO:0000313" key="3">
    <source>
        <dbReference type="Proteomes" id="UP000194469"/>
    </source>
</evidence>
<dbReference type="PANTHER" id="PTHR43581:SF2">
    <property type="entry name" value="EXCINUCLEASE ATPASE SUBUNIT"/>
    <property type="match status" value="1"/>
</dbReference>
<reference evidence="3" key="1">
    <citation type="submission" date="2017-04" db="EMBL/GenBank/DDBJ databases">
        <authorList>
            <person name="Varghese N."/>
            <person name="Submissions S."/>
        </authorList>
    </citation>
    <scope>NUCLEOTIDE SEQUENCE [LARGE SCALE GENOMIC DNA]</scope>
    <source>
        <strain evidence="3">UI2</strain>
    </source>
</reference>
<dbReference type="EMBL" id="FXWL01000001">
    <property type="protein sequence ID" value="SMQ64874.1"/>
    <property type="molecule type" value="Genomic_DNA"/>
</dbReference>
<name>A0A1Y6EQC4_9SPHN</name>
<evidence type="ECO:0000313" key="2">
    <source>
        <dbReference type="EMBL" id="SMQ64874.1"/>
    </source>
</evidence>
<dbReference type="SUPFAM" id="SSF52540">
    <property type="entry name" value="P-loop containing nucleoside triphosphate hydrolases"/>
    <property type="match status" value="1"/>
</dbReference>
<evidence type="ECO:0000259" key="1">
    <source>
        <dbReference type="Pfam" id="PF13175"/>
    </source>
</evidence>
<dbReference type="InterPro" id="IPR027417">
    <property type="entry name" value="P-loop_NTPase"/>
</dbReference>
<dbReference type="AlphaFoldDB" id="A0A1Y6EQC4"/>
<dbReference type="InterPro" id="IPR041685">
    <property type="entry name" value="AAA_GajA/Old/RecF-like"/>
</dbReference>
<dbReference type="PANTHER" id="PTHR43581">
    <property type="entry name" value="ATP/GTP PHOSPHATASE"/>
    <property type="match status" value="1"/>
</dbReference>
<proteinExistence type="predicted"/>
<keyword evidence="3" id="KW-1185">Reference proteome</keyword>
<dbReference type="InterPro" id="IPR051396">
    <property type="entry name" value="Bact_Antivir_Def_Nuclease"/>
</dbReference>
<dbReference type="Proteomes" id="UP000194469">
    <property type="component" value="Unassembled WGS sequence"/>
</dbReference>
<dbReference type="GeneID" id="303001186"/>
<sequence>MAIRSFSVAGRKSLISASYDGLPDLVFVTGANGAGKSSLLTLLKDQGLKEEGTKVLHIGPHRPWRKGSLLKASVLGMPMSFGDMLTSTNLPHFQGAVPYSIQNFQGQARDPDASDEAQALVKVSFAVISEKYRDRLQELHQKFGRVSEGDIPDPYEPLRELLKRLLPHLVFNTIEEIDKNNVRVLFNSIYQSTDSPFDIDELSSGEKAILTLFLPVLEYQIDKILGIEHAGSKRTFLIDEPELHLHPALQADMVAYFRHLAQSDSIQFIVATHSPTMIDAAQPDELFILMPWQASWNGNQFSKLADNADRLLAIRELLGSAYTYSRGRPVLFIEGEFASDTNKHTDIGLLELILPDFRGYAFVPSRGRTQAIAGAERLRRAAAEQEHPITAYALVDADYESTDQPWVFPWPVCMVENLLLDPQSIATVLKPYVSHGALASAEAVRQSLMSVAQGLRGEEVRRRLKAVAGTATIRPSIVVAGNEVSVDIGSVDFDREAQSMRVRVDARKDGVLTEIEQELSDGSALRRFSGKQILQGFFASHAQKFFPKMPNFTFALAQQIAVSGFATRLVAEAIRRVNSYFPVELKAILSEPETRKAAESADIEVDALLTWANERLEVFNGRSPYTTDGTKPERDLVRFLSHLRTSGNHILYNKLRPLVSDVLAR</sequence>
<organism evidence="2 3">
    <name type="scientific">Sphingopyxis terrae subsp. ummariensis</name>
    <dbReference type="NCBI Taxonomy" id="429001"/>
    <lineage>
        <taxon>Bacteria</taxon>
        <taxon>Pseudomonadati</taxon>
        <taxon>Pseudomonadota</taxon>
        <taxon>Alphaproteobacteria</taxon>
        <taxon>Sphingomonadales</taxon>
        <taxon>Sphingomonadaceae</taxon>
        <taxon>Sphingopyxis</taxon>
    </lineage>
</organism>
<feature type="domain" description="Endonuclease GajA/Old nuclease/RecF-like AAA" evidence="1">
    <location>
        <begin position="120"/>
        <end position="278"/>
    </location>
</feature>
<gene>
    <name evidence="2" type="ORF">SAMN06295984_1120</name>
</gene>
<dbReference type="GO" id="GO:0016887">
    <property type="term" value="F:ATP hydrolysis activity"/>
    <property type="evidence" value="ECO:0007669"/>
    <property type="project" value="InterPro"/>
</dbReference>